<comment type="caution">
    <text evidence="1">The sequence shown here is derived from an EMBL/GenBank/DDBJ whole genome shotgun (WGS) entry which is preliminary data.</text>
</comment>
<reference evidence="1 2" key="1">
    <citation type="submission" date="2015-01" db="EMBL/GenBank/DDBJ databases">
        <title>Evolution of Trichinella species and genotypes.</title>
        <authorList>
            <person name="Korhonen P.K."/>
            <person name="Edoardo P."/>
            <person name="Giuseppe L.R."/>
            <person name="Gasser R.B."/>
        </authorList>
    </citation>
    <scope>NUCLEOTIDE SEQUENCE [LARGE SCALE GENOMIC DNA]</scope>
    <source>
        <strain evidence="1">ISS3</strain>
    </source>
</reference>
<dbReference type="InParanoid" id="A0A0V0XEA1"/>
<protein>
    <submittedName>
        <fullName evidence="1">Uncharacterized protein</fullName>
    </submittedName>
</protein>
<evidence type="ECO:0000313" key="1">
    <source>
        <dbReference type="EMBL" id="KRX86330.1"/>
    </source>
</evidence>
<dbReference type="Proteomes" id="UP000054776">
    <property type="component" value="Unassembled WGS sequence"/>
</dbReference>
<sequence length="32" mass="3638">MSIIKLSTLDIAKSYLSSPTCQYLPHLTNERN</sequence>
<keyword evidence="2" id="KW-1185">Reference proteome</keyword>
<proteinExistence type="predicted"/>
<gene>
    <name evidence="1" type="ORF">T01_8022</name>
</gene>
<name>A0A0V0XEA1_TRISP</name>
<dbReference type="AlphaFoldDB" id="A0A0V0XEA1"/>
<organism evidence="1 2">
    <name type="scientific">Trichinella spiralis</name>
    <name type="common">Trichina worm</name>
    <dbReference type="NCBI Taxonomy" id="6334"/>
    <lineage>
        <taxon>Eukaryota</taxon>
        <taxon>Metazoa</taxon>
        <taxon>Ecdysozoa</taxon>
        <taxon>Nematoda</taxon>
        <taxon>Enoplea</taxon>
        <taxon>Dorylaimia</taxon>
        <taxon>Trichinellida</taxon>
        <taxon>Trichinellidae</taxon>
        <taxon>Trichinella</taxon>
    </lineage>
</organism>
<evidence type="ECO:0000313" key="2">
    <source>
        <dbReference type="Proteomes" id="UP000054776"/>
    </source>
</evidence>
<dbReference type="EMBL" id="JYDH01007374">
    <property type="protein sequence ID" value="KRX86330.1"/>
    <property type="molecule type" value="Genomic_DNA"/>
</dbReference>
<accession>A0A0V0XEA1</accession>